<proteinExistence type="predicted"/>
<evidence type="ECO:0000313" key="3">
    <source>
        <dbReference type="EMBL" id="GBG05532.1"/>
    </source>
</evidence>
<dbReference type="Proteomes" id="UP000245202">
    <property type="component" value="Unassembled WGS sequence"/>
</dbReference>
<feature type="transmembrane region" description="Helical" evidence="1">
    <location>
        <begin position="149"/>
        <end position="171"/>
    </location>
</feature>
<accession>A0A2R5EG45</accession>
<evidence type="ECO:0000256" key="2">
    <source>
        <dbReference type="SAM" id="SignalP"/>
    </source>
</evidence>
<protein>
    <submittedName>
        <fullName evidence="3">Uncharacterized protein</fullName>
    </submittedName>
</protein>
<dbReference type="EMBL" id="BDQX01000005">
    <property type="protein sequence ID" value="GBG05532.1"/>
    <property type="molecule type" value="Genomic_DNA"/>
</dbReference>
<keyword evidence="1" id="KW-0812">Transmembrane</keyword>
<evidence type="ECO:0000256" key="1">
    <source>
        <dbReference type="SAM" id="Phobius"/>
    </source>
</evidence>
<keyword evidence="2" id="KW-0732">Signal</keyword>
<dbReference type="AlphaFoldDB" id="A0A2R5EG45"/>
<dbReference type="RefSeq" id="WP_108991011.1">
    <property type="nucleotide sequence ID" value="NZ_BDQX01000005.1"/>
</dbReference>
<keyword evidence="1" id="KW-0472">Membrane</keyword>
<feature type="chain" id="PRO_5039166439" evidence="2">
    <location>
        <begin position="19"/>
        <end position="179"/>
    </location>
</feature>
<sequence>MKKIIALILMIGSCLTLASLPSVQALSCAEPEPAAEELARSSVAFMGQAIAANKEGLTIFQVQTAWKGVAESRIEIYDNGWDPYEPGQTYLVFGGEREGKLRTHLCGRSGLWNASRELAMKDIAIQPIPISSEASRIDPSSSPPSNSNALIPALVAVAGLLAVSIVAIWLIRLRRRKHQ</sequence>
<reference evidence="3 4" key="1">
    <citation type="submission" date="2017-08" db="EMBL/GenBank/DDBJ databases">
        <title>Substantial Increase in Enzyme Production by Combined Drug-Resistance Mutations in Paenibacillus agaridevorans.</title>
        <authorList>
            <person name="Tanaka Y."/>
            <person name="Funane K."/>
            <person name="Hosaka T."/>
            <person name="Shiwa Y."/>
            <person name="Fujita N."/>
            <person name="Miyazaki T."/>
            <person name="Yoshikawa H."/>
            <person name="Murakami K."/>
            <person name="Kasahara K."/>
            <person name="Inaoka T."/>
            <person name="Hiraga Y."/>
            <person name="Ochi K."/>
        </authorList>
    </citation>
    <scope>NUCLEOTIDE SEQUENCE [LARGE SCALE GENOMIC DNA]</scope>
    <source>
        <strain evidence="3 4">T-3040</strain>
    </source>
</reference>
<evidence type="ECO:0000313" key="4">
    <source>
        <dbReference type="Proteomes" id="UP000245202"/>
    </source>
</evidence>
<keyword evidence="4" id="KW-1185">Reference proteome</keyword>
<gene>
    <name evidence="3" type="ORF">PAT3040_00012</name>
</gene>
<keyword evidence="1" id="KW-1133">Transmembrane helix</keyword>
<comment type="caution">
    <text evidence="3">The sequence shown here is derived from an EMBL/GenBank/DDBJ whole genome shotgun (WGS) entry which is preliminary data.</text>
</comment>
<feature type="signal peptide" evidence="2">
    <location>
        <begin position="1"/>
        <end position="18"/>
    </location>
</feature>
<name>A0A2R5EG45_9BACL</name>
<organism evidence="3 4">
    <name type="scientific">Paenibacillus agaridevorans</name>
    <dbReference type="NCBI Taxonomy" id="171404"/>
    <lineage>
        <taxon>Bacteria</taxon>
        <taxon>Bacillati</taxon>
        <taxon>Bacillota</taxon>
        <taxon>Bacilli</taxon>
        <taxon>Bacillales</taxon>
        <taxon>Paenibacillaceae</taxon>
        <taxon>Paenibacillus</taxon>
    </lineage>
</organism>